<gene>
    <name evidence="12" type="ORF">J2S00_003304</name>
</gene>
<evidence type="ECO:0000259" key="11">
    <source>
        <dbReference type="Pfam" id="PF03600"/>
    </source>
</evidence>
<evidence type="ECO:0000313" key="12">
    <source>
        <dbReference type="EMBL" id="MDQ0340489.1"/>
    </source>
</evidence>
<evidence type="ECO:0000256" key="7">
    <source>
        <dbReference type="ARBA" id="ARBA00022849"/>
    </source>
</evidence>
<feature type="transmembrane region" description="Helical" evidence="10">
    <location>
        <begin position="71"/>
        <end position="88"/>
    </location>
</feature>
<comment type="subcellular location">
    <subcellularLocation>
        <location evidence="1">Cell membrane</location>
        <topology evidence="1">Multi-pass membrane protein</topology>
    </subcellularLocation>
</comment>
<feature type="transmembrane region" description="Helical" evidence="10">
    <location>
        <begin position="151"/>
        <end position="177"/>
    </location>
</feature>
<protein>
    <submittedName>
        <fullName evidence="12">Arsenical pump membrane protein</fullName>
    </submittedName>
</protein>
<keyword evidence="5" id="KW-1003">Cell membrane</keyword>
<accession>A0ABU0CX48</accession>
<proteinExistence type="inferred from homology"/>
<dbReference type="InterPro" id="IPR004680">
    <property type="entry name" value="Cit_transptr-like_dom"/>
</dbReference>
<organism evidence="12 13">
    <name type="scientific">Caldalkalibacillus uzonensis</name>
    <dbReference type="NCBI Taxonomy" id="353224"/>
    <lineage>
        <taxon>Bacteria</taxon>
        <taxon>Bacillati</taxon>
        <taxon>Bacillota</taxon>
        <taxon>Bacilli</taxon>
        <taxon>Bacillales</taxon>
        <taxon>Bacillaceae</taxon>
        <taxon>Caldalkalibacillus</taxon>
    </lineage>
</organism>
<feature type="transmembrane region" description="Helical" evidence="10">
    <location>
        <begin position="330"/>
        <end position="361"/>
    </location>
</feature>
<feature type="transmembrane region" description="Helical" evidence="10">
    <location>
        <begin position="236"/>
        <end position="257"/>
    </location>
</feature>
<feature type="transmembrane region" description="Helical" evidence="10">
    <location>
        <begin position="415"/>
        <end position="437"/>
    </location>
</feature>
<evidence type="ECO:0000256" key="5">
    <source>
        <dbReference type="ARBA" id="ARBA00022475"/>
    </source>
</evidence>
<comment type="similarity">
    <text evidence="2">Belongs to the ArsB family.</text>
</comment>
<feature type="transmembrane region" description="Helical" evidence="10">
    <location>
        <begin position="118"/>
        <end position="139"/>
    </location>
</feature>
<dbReference type="PANTHER" id="PTHR43302">
    <property type="entry name" value="TRANSPORTER ARSB-RELATED"/>
    <property type="match status" value="1"/>
</dbReference>
<keyword evidence="4" id="KW-0813">Transport</keyword>
<evidence type="ECO:0000313" key="13">
    <source>
        <dbReference type="Proteomes" id="UP001232445"/>
    </source>
</evidence>
<dbReference type="PANTHER" id="PTHR43302:SF6">
    <property type="entry name" value="ARSENICAL PUMP MEMBRANE PROTEIN-RELATED"/>
    <property type="match status" value="1"/>
</dbReference>
<keyword evidence="7" id="KW-0059">Arsenical resistance</keyword>
<feature type="domain" description="Citrate transporter-like" evidence="11">
    <location>
        <begin position="8"/>
        <end position="380"/>
    </location>
</feature>
<comment type="similarity">
    <text evidence="3">Belongs to the CitM (TC 2.A.11) transporter family.</text>
</comment>
<reference evidence="12 13" key="1">
    <citation type="submission" date="2023-07" db="EMBL/GenBank/DDBJ databases">
        <title>Genomic Encyclopedia of Type Strains, Phase IV (KMG-IV): sequencing the most valuable type-strain genomes for metagenomic binning, comparative biology and taxonomic classification.</title>
        <authorList>
            <person name="Goeker M."/>
        </authorList>
    </citation>
    <scope>NUCLEOTIDE SEQUENCE [LARGE SCALE GENOMIC DNA]</scope>
    <source>
        <strain evidence="12 13">DSM 17740</strain>
    </source>
</reference>
<keyword evidence="8 10" id="KW-1133">Transmembrane helix</keyword>
<keyword evidence="13" id="KW-1185">Reference proteome</keyword>
<evidence type="ECO:0000256" key="6">
    <source>
        <dbReference type="ARBA" id="ARBA00022692"/>
    </source>
</evidence>
<dbReference type="Pfam" id="PF03600">
    <property type="entry name" value="CitMHS"/>
    <property type="match status" value="1"/>
</dbReference>
<dbReference type="EMBL" id="JAUSUQ010000014">
    <property type="protein sequence ID" value="MDQ0340489.1"/>
    <property type="molecule type" value="Genomic_DNA"/>
</dbReference>
<dbReference type="Proteomes" id="UP001232445">
    <property type="component" value="Unassembled WGS sequence"/>
</dbReference>
<feature type="transmembrane region" description="Helical" evidence="10">
    <location>
        <begin position="94"/>
        <end position="111"/>
    </location>
</feature>
<keyword evidence="9 10" id="KW-0472">Membrane</keyword>
<evidence type="ECO:0000256" key="9">
    <source>
        <dbReference type="ARBA" id="ARBA00023136"/>
    </source>
</evidence>
<evidence type="ECO:0000256" key="4">
    <source>
        <dbReference type="ARBA" id="ARBA00022448"/>
    </source>
</evidence>
<evidence type="ECO:0000256" key="3">
    <source>
        <dbReference type="ARBA" id="ARBA00009843"/>
    </source>
</evidence>
<evidence type="ECO:0000256" key="10">
    <source>
        <dbReference type="SAM" id="Phobius"/>
    </source>
</evidence>
<evidence type="ECO:0000256" key="8">
    <source>
        <dbReference type="ARBA" id="ARBA00022989"/>
    </source>
</evidence>
<evidence type="ECO:0000256" key="2">
    <source>
        <dbReference type="ARBA" id="ARBA00006433"/>
    </source>
</evidence>
<keyword evidence="6 10" id="KW-0812">Transmembrane</keyword>
<feature type="transmembrane region" description="Helical" evidence="10">
    <location>
        <begin position="373"/>
        <end position="403"/>
    </location>
</feature>
<dbReference type="PRINTS" id="PR00758">
    <property type="entry name" value="ARSENICPUMP"/>
</dbReference>
<evidence type="ECO:0000256" key="1">
    <source>
        <dbReference type="ARBA" id="ARBA00004651"/>
    </source>
</evidence>
<feature type="transmembrane region" description="Helical" evidence="10">
    <location>
        <begin position="263"/>
        <end position="279"/>
    </location>
</feature>
<name>A0ABU0CX48_9BACI</name>
<comment type="caution">
    <text evidence="12">The sequence shown here is derived from an EMBL/GenBank/DDBJ whole genome shotgun (WGS) entry which is preliminary data.</text>
</comment>
<sequence>MNEALPTSIGAALIIMAGIVTLADTVEILNIISGAAITIIATIIMSLVLDSIGFFRWTAVNIIKKANGSGVLLYWYICLLCFLMTLFFNNDGSILITTPIIIQIVTILNLKPHQKMPYLFAGVLVATTSSSPIAVSNLANLIALRIVGLDINAYVALMFVPTIIGITVLTLLLYLFFKKDIPKKILALPDSDHISIQLNSMYGMDHSKKHNTLVVDKFHHPLKKDPNYLPEINWSLFRICITIVIFTRASFFLGSSFGIPLEWIAMFGAFLLILVRWYRNGTGAIDVLKKTPWYILIFAFSIYVIVHALHKIGLTFVLVTYFEGLISMSHFHAIFVTGILVAILSNIFNNIPAVMIGTLSLMEMGLDTHTMHLAYLANIIGSDIGALISPMGTLATLLWIYILRLNKIPITWGKYFRVAICVIPLSLLVCLLGLYLWSRLFI</sequence>
<feature type="transmembrane region" description="Helical" evidence="10">
    <location>
        <begin position="291"/>
        <end position="310"/>
    </location>
</feature>
<feature type="transmembrane region" description="Helical" evidence="10">
    <location>
        <begin position="32"/>
        <end position="59"/>
    </location>
</feature>
<dbReference type="InterPro" id="IPR000802">
    <property type="entry name" value="Arsenical_pump_ArsB"/>
</dbReference>